<dbReference type="EMBL" id="CDMZ01005947">
    <property type="protein sequence ID" value="CEM56141.1"/>
    <property type="molecule type" value="Genomic_DNA"/>
</dbReference>
<dbReference type="AlphaFoldDB" id="A0A0G4IG17"/>
<feature type="signal peptide" evidence="2">
    <location>
        <begin position="1"/>
        <end position="19"/>
    </location>
</feature>
<feature type="chain" id="PRO_5005192624" evidence="2">
    <location>
        <begin position="20"/>
        <end position="518"/>
    </location>
</feature>
<feature type="compositionally biased region" description="Acidic residues" evidence="1">
    <location>
        <begin position="195"/>
        <end position="204"/>
    </location>
</feature>
<reference evidence="3" key="1">
    <citation type="submission" date="2014-11" db="EMBL/GenBank/DDBJ databases">
        <authorList>
            <person name="Otto D Thomas"/>
            <person name="Naeem Raeece"/>
        </authorList>
    </citation>
    <scope>NUCLEOTIDE SEQUENCE</scope>
</reference>
<evidence type="ECO:0000313" key="3">
    <source>
        <dbReference type="EMBL" id="CEM56141.1"/>
    </source>
</evidence>
<evidence type="ECO:0000256" key="1">
    <source>
        <dbReference type="SAM" id="MobiDB-lite"/>
    </source>
</evidence>
<protein>
    <submittedName>
        <fullName evidence="3">Uncharacterized protein</fullName>
    </submittedName>
</protein>
<name>A0A0G4IG17_9ALVE</name>
<feature type="region of interest" description="Disordered" evidence="1">
    <location>
        <begin position="109"/>
        <end position="132"/>
    </location>
</feature>
<dbReference type="VEuPathDB" id="CryptoDB:Cvel_14113"/>
<organism evidence="3">
    <name type="scientific">Chromera velia CCMP2878</name>
    <dbReference type="NCBI Taxonomy" id="1169474"/>
    <lineage>
        <taxon>Eukaryota</taxon>
        <taxon>Sar</taxon>
        <taxon>Alveolata</taxon>
        <taxon>Colpodellida</taxon>
        <taxon>Chromeraceae</taxon>
        <taxon>Chromera</taxon>
    </lineage>
</organism>
<evidence type="ECO:0000256" key="2">
    <source>
        <dbReference type="SAM" id="SignalP"/>
    </source>
</evidence>
<accession>A0A0G4IG17</accession>
<keyword evidence="2" id="KW-0732">Signal</keyword>
<feature type="region of interest" description="Disordered" evidence="1">
    <location>
        <begin position="195"/>
        <end position="215"/>
    </location>
</feature>
<proteinExistence type="predicted"/>
<gene>
    <name evidence="3" type="ORF">Cvel_14113</name>
</gene>
<feature type="compositionally biased region" description="Low complexity" evidence="1">
    <location>
        <begin position="112"/>
        <end position="122"/>
    </location>
</feature>
<sequence length="518" mass="55096">MSRKLLALGALLGVGVVSSQDPTQTVPAAPAAPAEETQQQEMCASGEGAAAEFVPRFEAQIAEFMQMGLTNYRFAVMTGSEDPSSVSCPKEIVVEDDMVVNERSLEMPGVFTSTSSPSSTSSNAGCAGEPSVSSRTVPSILSEFAAKLTSGQVPVATVCLNSFIDSEGSLEIYANINKEELVLLDIMNVNEEEMLAEEEEEAEAEMPPLSPEEEAEEIEMQQIEEMDMLDEAEEEAEMENVNALGEPTSVEEEENTPDVVEPEVAPEGSAATAFSLSPFGARFARRGFLAGARGGRGRGRGRGYGFGMGRPRGFGFGPRRFGFGGYRRFGFGGPALGPVMGDDGLLYVPVISYKAVNMTDYEADSEGEPWLPLWMIRPRRAFRQWLLARGAAADAAADSTETATALQQGAEEDTMNPIEAEPVANSDMNTPEPSARRMTEVNEAAPVASEETSAPQRRLFFLKKLFKLKEKFGGGFGFGGGYGGGYGYEDYGYGGGYGNGYGGAGYGGAGYGGGYGGW</sequence>